<protein>
    <submittedName>
        <fullName evidence="3">A1 family peptidase</fullName>
    </submittedName>
</protein>
<dbReference type="EMBL" id="CP034759">
    <property type="protein sequence ID" value="QBG35829.1"/>
    <property type="molecule type" value="Genomic_DNA"/>
</dbReference>
<dbReference type="InterPro" id="IPR033121">
    <property type="entry name" value="PEPTIDASE_A1"/>
</dbReference>
<gene>
    <name evidence="3" type="ORF">EMK97_08935</name>
</gene>
<dbReference type="Gene3D" id="2.40.70.10">
    <property type="entry name" value="Acid Proteases"/>
    <property type="match status" value="2"/>
</dbReference>
<keyword evidence="4" id="KW-1185">Reference proteome</keyword>
<dbReference type="RefSeq" id="WP_130601386.1">
    <property type="nucleotide sequence ID" value="NZ_CP034759.1"/>
</dbReference>
<dbReference type="SUPFAM" id="SSF50630">
    <property type="entry name" value="Acid proteases"/>
    <property type="match status" value="1"/>
</dbReference>
<proteinExistence type="inferred from homology"/>
<name>A0A4P6P6L4_9GAMM</name>
<evidence type="ECO:0000313" key="3">
    <source>
        <dbReference type="EMBL" id="QBG35829.1"/>
    </source>
</evidence>
<accession>A0A4P6P6L4</accession>
<dbReference type="InterPro" id="IPR001461">
    <property type="entry name" value="Aspartic_peptidase_A1"/>
</dbReference>
<evidence type="ECO:0000313" key="4">
    <source>
        <dbReference type="Proteomes" id="UP000290244"/>
    </source>
</evidence>
<dbReference type="PANTHER" id="PTHR47966:SF51">
    <property type="entry name" value="BETA-SITE APP-CLEAVING ENZYME, ISOFORM A-RELATED"/>
    <property type="match status" value="1"/>
</dbReference>
<dbReference type="PROSITE" id="PS51767">
    <property type="entry name" value="PEPTIDASE_A1"/>
    <property type="match status" value="1"/>
</dbReference>
<evidence type="ECO:0000256" key="1">
    <source>
        <dbReference type="ARBA" id="ARBA00007447"/>
    </source>
</evidence>
<dbReference type="InterPro" id="IPR021109">
    <property type="entry name" value="Peptidase_aspartic_dom_sf"/>
</dbReference>
<sequence>MQTPLQLPITNVYGKGDYSLVVHLGSEQAPVNLLIDSGSSTLVVKEGSYQASRDKHLTPTAIAQEVNYGIGGWNGPVIHSSITLSNYDLANKDKVGEQQVTLTKGDIAIVSAKQQIATFAEADGILGLAYHHLNKGFNLTSYFEQQHISPASTYPWPFNEATELSPASSDLKAFKKFLWQYPEHDIVPYFTELEEEHLVANKFAFYSKRSSVYVDEANKGINVATSPMAEIEPLMQLAENQGKLILGGGEEQTDLYQGEFQSIQVEHDVYYNVELISVQVGDKPAITAAPLEQSHVKSYFTNAIIDTGAGALVLTAALYEQVIRDLVAINADFDALLSPFKDFNEQYTGIDASLIDLAQWPTIYFNFVGEASSANSEGNISNQEKPTVQLACAPHTYWQLNTPAFGRASFKLLSQLPQWPNQSIIGLPLINNYYVVFDRTETGTGVVKFAQQK</sequence>
<dbReference type="InterPro" id="IPR034164">
    <property type="entry name" value="Pepsin-like_dom"/>
</dbReference>
<dbReference type="GO" id="GO:0004190">
    <property type="term" value="F:aspartic-type endopeptidase activity"/>
    <property type="evidence" value="ECO:0007669"/>
    <property type="project" value="InterPro"/>
</dbReference>
<reference evidence="3 4" key="1">
    <citation type="submission" date="2018-12" db="EMBL/GenBank/DDBJ databases">
        <title>Complete genome of Litorilituus sediminis.</title>
        <authorList>
            <person name="Liu A."/>
            <person name="Rong J."/>
        </authorList>
    </citation>
    <scope>NUCLEOTIDE SEQUENCE [LARGE SCALE GENOMIC DNA]</scope>
    <source>
        <strain evidence="3 4">JCM 17549</strain>
    </source>
</reference>
<dbReference type="KEGG" id="lsd:EMK97_08935"/>
<dbReference type="GO" id="GO:0006508">
    <property type="term" value="P:proteolysis"/>
    <property type="evidence" value="ECO:0007669"/>
    <property type="project" value="InterPro"/>
</dbReference>
<dbReference type="InterPro" id="IPR001969">
    <property type="entry name" value="Aspartic_peptidase_AS"/>
</dbReference>
<comment type="similarity">
    <text evidence="1">Belongs to the peptidase A1 family.</text>
</comment>
<dbReference type="OrthoDB" id="6381203at2"/>
<dbReference type="PROSITE" id="PS00141">
    <property type="entry name" value="ASP_PROTEASE"/>
    <property type="match status" value="1"/>
</dbReference>
<feature type="domain" description="Peptidase A1" evidence="2">
    <location>
        <begin position="18"/>
        <end position="450"/>
    </location>
</feature>
<dbReference type="PRINTS" id="PR00792">
    <property type="entry name" value="PEPSIN"/>
</dbReference>
<dbReference type="PANTHER" id="PTHR47966">
    <property type="entry name" value="BETA-SITE APP-CLEAVING ENZYME, ISOFORM A-RELATED"/>
    <property type="match status" value="1"/>
</dbReference>
<organism evidence="3 4">
    <name type="scientific">Litorilituus sediminis</name>
    <dbReference type="NCBI Taxonomy" id="718192"/>
    <lineage>
        <taxon>Bacteria</taxon>
        <taxon>Pseudomonadati</taxon>
        <taxon>Pseudomonadota</taxon>
        <taxon>Gammaproteobacteria</taxon>
        <taxon>Alteromonadales</taxon>
        <taxon>Colwelliaceae</taxon>
        <taxon>Litorilituus</taxon>
    </lineage>
</organism>
<dbReference type="AlphaFoldDB" id="A0A4P6P6L4"/>
<dbReference type="CDD" id="cd05471">
    <property type="entry name" value="pepsin_like"/>
    <property type="match status" value="1"/>
</dbReference>
<dbReference type="Proteomes" id="UP000290244">
    <property type="component" value="Chromosome"/>
</dbReference>
<evidence type="ECO:0000259" key="2">
    <source>
        <dbReference type="PROSITE" id="PS51767"/>
    </source>
</evidence>
<dbReference type="Pfam" id="PF00026">
    <property type="entry name" value="Asp"/>
    <property type="match status" value="1"/>
</dbReference>